<dbReference type="InterPro" id="IPR038928">
    <property type="entry name" value="LAZY1"/>
</dbReference>
<evidence type="ECO:0000313" key="2">
    <source>
        <dbReference type="EMBL" id="RXH69651.1"/>
    </source>
</evidence>
<protein>
    <submittedName>
        <fullName evidence="2">Uncharacterized protein</fullName>
    </submittedName>
</protein>
<gene>
    <name evidence="2" type="ORF">DVH24_037435</name>
</gene>
<dbReference type="PANTHER" id="PTHR34959:SF4">
    <property type="entry name" value="PROTEIN LAZY 1"/>
    <property type="match status" value="1"/>
</dbReference>
<feature type="region of interest" description="Disordered" evidence="1">
    <location>
        <begin position="150"/>
        <end position="176"/>
    </location>
</feature>
<keyword evidence="3" id="KW-1185">Reference proteome</keyword>
<dbReference type="PANTHER" id="PTHR34959">
    <property type="entry name" value="PROTEIN LAZY 1"/>
    <property type="match status" value="1"/>
</dbReference>
<evidence type="ECO:0000256" key="1">
    <source>
        <dbReference type="SAM" id="MobiDB-lite"/>
    </source>
</evidence>
<reference evidence="2 3" key="1">
    <citation type="submission" date="2018-10" db="EMBL/GenBank/DDBJ databases">
        <title>A high-quality apple genome assembly.</title>
        <authorList>
            <person name="Hu J."/>
        </authorList>
    </citation>
    <scope>NUCLEOTIDE SEQUENCE [LARGE SCALE GENOMIC DNA]</scope>
    <source>
        <strain evidence="3">cv. HFTH1</strain>
        <tissue evidence="2">Young leaf</tissue>
    </source>
</reference>
<feature type="region of interest" description="Disordered" evidence="1">
    <location>
        <begin position="51"/>
        <end position="79"/>
    </location>
</feature>
<dbReference type="GO" id="GO:2000012">
    <property type="term" value="P:regulation of auxin polar transport"/>
    <property type="evidence" value="ECO:0007669"/>
    <property type="project" value="InterPro"/>
</dbReference>
<dbReference type="Proteomes" id="UP000290289">
    <property type="component" value="Chromosome 17"/>
</dbReference>
<accession>A0A498HKI2</accession>
<dbReference type="AlphaFoldDB" id="A0A498HKI2"/>
<dbReference type="STRING" id="3750.A0A498HKI2"/>
<organism evidence="2 3">
    <name type="scientific">Malus domestica</name>
    <name type="common">Apple</name>
    <name type="synonym">Pyrus malus</name>
    <dbReference type="NCBI Taxonomy" id="3750"/>
    <lineage>
        <taxon>Eukaryota</taxon>
        <taxon>Viridiplantae</taxon>
        <taxon>Streptophyta</taxon>
        <taxon>Embryophyta</taxon>
        <taxon>Tracheophyta</taxon>
        <taxon>Spermatophyta</taxon>
        <taxon>Magnoliopsida</taxon>
        <taxon>eudicotyledons</taxon>
        <taxon>Gunneridae</taxon>
        <taxon>Pentapetalae</taxon>
        <taxon>rosids</taxon>
        <taxon>fabids</taxon>
        <taxon>Rosales</taxon>
        <taxon>Rosaceae</taxon>
        <taxon>Amygdaloideae</taxon>
        <taxon>Maleae</taxon>
        <taxon>Malus</taxon>
    </lineage>
</organism>
<dbReference type="EMBL" id="RDQH01000343">
    <property type="protein sequence ID" value="RXH69651.1"/>
    <property type="molecule type" value="Genomic_DNA"/>
</dbReference>
<sequence length="425" mass="48288">MQLLQWVHHKFRHGSIEPFKDLTIGNPFVCLSAQPSLDDQDAYMKSSFGSRYRSTSLEPPARDREKSFSESEAKREEETSAIISELFPGFLTIGTLGSESGINEPETPTFGTTLENLTQQKAEVTENDLKLIRYELEKFLDAETKEEGVRVSSARDSHASSVTPNGKQMEESEDEEYWKDAACPLKGYLFGSSTELPETMEAKKEKASLQELFDRTKITTDYKEKSESEETEVKYKHKSAMGFMKKMIKKFHASSKSSGGDATDSVSIKKKCGEASDSLSTKKKPHKVLRMFHRTIHPESSIAAREVVKSEKYKKKKIFSADSGCNENMMLKGGDNRRFPEGPLVKEGTENCKKYMNFPQYRLNGSTYGTRAEHWIKTDAECHRFVPFLRKRKANITEEAELSPRRLVADVADILNDQKMQQITF</sequence>
<comment type="caution">
    <text evidence="2">The sequence shown here is derived from an EMBL/GenBank/DDBJ whole genome shotgun (WGS) entry which is preliminary data.</text>
</comment>
<evidence type="ECO:0000313" key="3">
    <source>
        <dbReference type="Proteomes" id="UP000290289"/>
    </source>
</evidence>
<name>A0A498HKI2_MALDO</name>
<feature type="compositionally biased region" description="Basic and acidic residues" evidence="1">
    <location>
        <begin position="60"/>
        <end position="78"/>
    </location>
</feature>
<dbReference type="GO" id="GO:0009630">
    <property type="term" value="P:gravitropism"/>
    <property type="evidence" value="ECO:0007669"/>
    <property type="project" value="InterPro"/>
</dbReference>
<proteinExistence type="predicted"/>